<evidence type="ECO:0000256" key="1">
    <source>
        <dbReference type="SAM" id="Phobius"/>
    </source>
</evidence>
<reference evidence="2 3" key="1">
    <citation type="submission" date="2018-06" db="EMBL/GenBank/DDBJ databases">
        <title>Paenibacillus imtechensis sp. nov.</title>
        <authorList>
            <person name="Pinnaka A.K."/>
            <person name="Singh H."/>
            <person name="Kaur M."/>
        </authorList>
    </citation>
    <scope>NUCLEOTIDE SEQUENCE [LARGE SCALE GENOMIC DNA]</scope>
    <source>
        <strain evidence="2 3">SMB1</strain>
    </source>
</reference>
<feature type="transmembrane region" description="Helical" evidence="1">
    <location>
        <begin position="34"/>
        <end position="59"/>
    </location>
</feature>
<name>A0A2W1LF65_9BACL</name>
<dbReference type="AlphaFoldDB" id="A0A2W1LF65"/>
<comment type="caution">
    <text evidence="2">The sequence shown here is derived from an EMBL/GenBank/DDBJ whole genome shotgun (WGS) entry which is preliminary data.</text>
</comment>
<keyword evidence="3" id="KW-1185">Reference proteome</keyword>
<evidence type="ECO:0000313" key="2">
    <source>
        <dbReference type="EMBL" id="PZD97329.1"/>
    </source>
</evidence>
<dbReference type="EMBL" id="QKRB01000028">
    <property type="protein sequence ID" value="PZD97329.1"/>
    <property type="molecule type" value="Genomic_DNA"/>
</dbReference>
<accession>A0A2W1LF65</accession>
<gene>
    <name evidence="2" type="ORF">DNH61_02975</name>
</gene>
<sequence length="62" mass="7053">MSSEQELREIKETLKSIDERLAVMENNEGDERPFWLNFLIAFGVVLTAILLIVGISVFIGKE</sequence>
<organism evidence="2 3">
    <name type="scientific">Paenibacillus sambharensis</name>
    <dbReference type="NCBI Taxonomy" id="1803190"/>
    <lineage>
        <taxon>Bacteria</taxon>
        <taxon>Bacillati</taxon>
        <taxon>Bacillota</taxon>
        <taxon>Bacilli</taxon>
        <taxon>Bacillales</taxon>
        <taxon>Paenibacillaceae</taxon>
        <taxon>Paenibacillus</taxon>
    </lineage>
</organism>
<keyword evidence="1" id="KW-0812">Transmembrane</keyword>
<evidence type="ECO:0000313" key="3">
    <source>
        <dbReference type="Proteomes" id="UP000249522"/>
    </source>
</evidence>
<keyword evidence="1" id="KW-1133">Transmembrane helix</keyword>
<dbReference type="RefSeq" id="WP_111145187.1">
    <property type="nucleotide sequence ID" value="NZ_QKRB01000028.1"/>
</dbReference>
<protein>
    <submittedName>
        <fullName evidence="2">Uncharacterized protein</fullName>
    </submittedName>
</protein>
<dbReference type="Proteomes" id="UP000249522">
    <property type="component" value="Unassembled WGS sequence"/>
</dbReference>
<keyword evidence="1" id="KW-0472">Membrane</keyword>
<proteinExistence type="predicted"/>